<reference evidence="1" key="1">
    <citation type="submission" date="2014-07" db="EMBL/GenBank/DDBJ databases">
        <authorList>
            <person name="Martin A.A"/>
            <person name="De Silva N."/>
        </authorList>
    </citation>
    <scope>NUCLEOTIDE SEQUENCE</scope>
</reference>
<dbReference type="AlphaFoldDB" id="A0A0K0FPE9"/>
<organism evidence="1 2">
    <name type="scientific">Strongyloides venezuelensis</name>
    <name type="common">Threadworm</name>
    <dbReference type="NCBI Taxonomy" id="75913"/>
    <lineage>
        <taxon>Eukaryota</taxon>
        <taxon>Metazoa</taxon>
        <taxon>Ecdysozoa</taxon>
        <taxon>Nematoda</taxon>
        <taxon>Chromadorea</taxon>
        <taxon>Rhabditida</taxon>
        <taxon>Tylenchina</taxon>
        <taxon>Panagrolaimomorpha</taxon>
        <taxon>Strongyloidoidea</taxon>
        <taxon>Strongyloididae</taxon>
        <taxon>Strongyloides</taxon>
    </lineage>
</organism>
<dbReference type="Proteomes" id="UP000035680">
    <property type="component" value="Unassembled WGS sequence"/>
</dbReference>
<accession>A0A0K0FPE9</accession>
<protein>
    <submittedName>
        <fullName evidence="2">Ovule protein</fullName>
    </submittedName>
</protein>
<dbReference type="WBParaSite" id="SVE_1100600.1">
    <property type="protein sequence ID" value="SVE_1100600.1"/>
    <property type="gene ID" value="SVE_1100600"/>
</dbReference>
<evidence type="ECO:0000313" key="2">
    <source>
        <dbReference type="WBParaSite" id="SVE_1100600.1"/>
    </source>
</evidence>
<sequence>MLRGSPSNYVFIKIPDVLLCVYPLGICSKHNFLRRRRCFCVLTEDIRPIARYARKTSSQSNNKPLKSRKITKDVQKFLVVVGFYRNAISKFPLIALLLT</sequence>
<reference evidence="2" key="2">
    <citation type="submission" date="2015-08" db="UniProtKB">
        <authorList>
            <consortium name="WormBaseParasite"/>
        </authorList>
    </citation>
    <scope>IDENTIFICATION</scope>
</reference>
<keyword evidence="1" id="KW-1185">Reference proteome</keyword>
<proteinExistence type="predicted"/>
<evidence type="ECO:0000313" key="1">
    <source>
        <dbReference type="Proteomes" id="UP000035680"/>
    </source>
</evidence>
<name>A0A0K0FPE9_STRVS</name>